<sequence>MRIDQELADFIASPVMMIVGTRDPANRAEIGRGVGAWPVPDGRAVEIVVSAWQWSATVANLRDNGAAAITFTRPVDYVSYQVKGRALVGEASPAARDRSARYIAAMTEALAALGVAPAMSALWLCEREPVLVRLAIEAVFHQTPGPRAGKEVEADR</sequence>
<dbReference type="EMBL" id="JAUSUK010000002">
    <property type="protein sequence ID" value="MDQ0326326.1"/>
    <property type="molecule type" value="Genomic_DNA"/>
</dbReference>
<feature type="domain" description="Pyridoxamine 5'-phosphate oxidase N-terminal" evidence="1">
    <location>
        <begin position="3"/>
        <end position="111"/>
    </location>
</feature>
<dbReference type="SUPFAM" id="SSF50475">
    <property type="entry name" value="FMN-binding split barrel"/>
    <property type="match status" value="1"/>
</dbReference>
<reference evidence="2 3" key="1">
    <citation type="submission" date="2023-07" db="EMBL/GenBank/DDBJ databases">
        <title>Genomic Encyclopedia of Type Strains, Phase IV (KMG-IV): sequencing the most valuable type-strain genomes for metagenomic binning, comparative biology and taxonomic classification.</title>
        <authorList>
            <person name="Goeker M."/>
        </authorList>
    </citation>
    <scope>NUCLEOTIDE SEQUENCE [LARGE SCALE GENOMIC DNA]</scope>
    <source>
        <strain evidence="2 3">DSM 11549</strain>
    </source>
</reference>
<protein>
    <recommendedName>
        <fullName evidence="1">Pyridoxamine 5'-phosphate oxidase N-terminal domain-containing protein</fullName>
    </recommendedName>
</protein>
<organism evidence="2 3">
    <name type="scientific">Rhodopseudomonas julia</name>
    <dbReference type="NCBI Taxonomy" id="200617"/>
    <lineage>
        <taxon>Bacteria</taxon>
        <taxon>Pseudomonadati</taxon>
        <taxon>Pseudomonadota</taxon>
        <taxon>Alphaproteobacteria</taxon>
        <taxon>Hyphomicrobiales</taxon>
        <taxon>Nitrobacteraceae</taxon>
        <taxon>Rhodopseudomonas</taxon>
    </lineage>
</organism>
<accession>A0ABU0C736</accession>
<comment type="caution">
    <text evidence="2">The sequence shown here is derived from an EMBL/GenBank/DDBJ whole genome shotgun (WGS) entry which is preliminary data.</text>
</comment>
<keyword evidence="3" id="KW-1185">Reference proteome</keyword>
<evidence type="ECO:0000259" key="1">
    <source>
        <dbReference type="Pfam" id="PF01243"/>
    </source>
</evidence>
<dbReference type="InterPro" id="IPR012349">
    <property type="entry name" value="Split_barrel_FMN-bd"/>
</dbReference>
<dbReference type="Proteomes" id="UP001230253">
    <property type="component" value="Unassembled WGS sequence"/>
</dbReference>
<dbReference type="InterPro" id="IPR011576">
    <property type="entry name" value="Pyridox_Oxase_N"/>
</dbReference>
<gene>
    <name evidence="2" type="ORF">J2R99_002195</name>
</gene>
<evidence type="ECO:0000313" key="3">
    <source>
        <dbReference type="Proteomes" id="UP001230253"/>
    </source>
</evidence>
<evidence type="ECO:0000313" key="2">
    <source>
        <dbReference type="EMBL" id="MDQ0326326.1"/>
    </source>
</evidence>
<dbReference type="RefSeq" id="WP_307154517.1">
    <property type="nucleotide sequence ID" value="NZ_JAUSUK010000002.1"/>
</dbReference>
<dbReference type="Gene3D" id="2.30.110.10">
    <property type="entry name" value="Electron Transport, Fmn-binding Protein, Chain A"/>
    <property type="match status" value="1"/>
</dbReference>
<dbReference type="Pfam" id="PF01243">
    <property type="entry name" value="PNPOx_N"/>
    <property type="match status" value="1"/>
</dbReference>
<name>A0ABU0C736_9BRAD</name>
<proteinExistence type="predicted"/>